<dbReference type="SUPFAM" id="SSF46955">
    <property type="entry name" value="Putative DNA-binding domain"/>
    <property type="match status" value="1"/>
</dbReference>
<accession>A0A239P312</accession>
<dbReference type="Pfam" id="PF13411">
    <property type="entry name" value="MerR_1"/>
    <property type="match status" value="1"/>
</dbReference>
<dbReference type="PANTHER" id="PTHR30204">
    <property type="entry name" value="REDOX-CYCLING DRUG-SENSING TRANSCRIPTIONAL ACTIVATOR SOXR"/>
    <property type="match status" value="1"/>
</dbReference>
<dbReference type="SMART" id="SM00422">
    <property type="entry name" value="HTH_MERR"/>
    <property type="match status" value="1"/>
</dbReference>
<proteinExistence type="predicted"/>
<dbReference type="GO" id="GO:0003700">
    <property type="term" value="F:DNA-binding transcription factor activity"/>
    <property type="evidence" value="ECO:0007669"/>
    <property type="project" value="InterPro"/>
</dbReference>
<dbReference type="InterPro" id="IPR009061">
    <property type="entry name" value="DNA-bd_dom_put_sf"/>
</dbReference>
<dbReference type="CDD" id="cd00592">
    <property type="entry name" value="HTH_MerR-like"/>
    <property type="match status" value="1"/>
</dbReference>
<dbReference type="InterPro" id="IPR000551">
    <property type="entry name" value="MerR-type_HTH_dom"/>
</dbReference>
<gene>
    <name evidence="3" type="ORF">SAMN05216276_10842</name>
</gene>
<dbReference type="PROSITE" id="PS50937">
    <property type="entry name" value="HTH_MERR_2"/>
    <property type="match status" value="1"/>
</dbReference>
<keyword evidence="1 3" id="KW-0238">DNA-binding</keyword>
<feature type="domain" description="HTH merR-type" evidence="2">
    <location>
        <begin position="8"/>
        <end position="77"/>
    </location>
</feature>
<dbReference type="Proteomes" id="UP000198282">
    <property type="component" value="Unassembled WGS sequence"/>
</dbReference>
<protein>
    <submittedName>
        <fullName evidence="3">DNA-binding transcriptional regulator, MerR family</fullName>
    </submittedName>
</protein>
<evidence type="ECO:0000313" key="3">
    <source>
        <dbReference type="EMBL" id="SNT61476.1"/>
    </source>
</evidence>
<dbReference type="PRINTS" id="PR00040">
    <property type="entry name" value="HTHMERR"/>
</dbReference>
<dbReference type="AlphaFoldDB" id="A0A239P312"/>
<evidence type="ECO:0000256" key="1">
    <source>
        <dbReference type="ARBA" id="ARBA00023125"/>
    </source>
</evidence>
<dbReference type="Gene3D" id="1.10.1660.10">
    <property type="match status" value="1"/>
</dbReference>
<dbReference type="PANTHER" id="PTHR30204:SF93">
    <property type="entry name" value="HTH MERR-TYPE DOMAIN-CONTAINING PROTEIN"/>
    <property type="match status" value="1"/>
</dbReference>
<dbReference type="GO" id="GO:0003677">
    <property type="term" value="F:DNA binding"/>
    <property type="evidence" value="ECO:0007669"/>
    <property type="project" value="UniProtKB-KW"/>
</dbReference>
<evidence type="ECO:0000259" key="2">
    <source>
        <dbReference type="PROSITE" id="PS50937"/>
    </source>
</evidence>
<sequence>MRMDGDVLLTIGDLARRTGLTVKAIRFYSDRGLVPPTTRSPAGYRLYDVGALARLEFVRALRELGIDLSTVQRLLERDLPVAQVAEEYAEALDVQIRILRLRRAVLRAVARRGSTLEETELMHRLAKLSNEERHRLVTDFIDEVLGDLDANPEWVAMMRSAMPDLPDDPDPAQVDAWVELAELVQDPEFRAAVRRLAEYQAAERAQGDTTGLHHELTEEVRDRVGAAVAAGVDPASPQAAAIVGALATRYAQTFGRADDAHLRDWMLDRLEVADEPFAERYLQLLAVINGWPVPPSMAPLFSWFIQALRAGR</sequence>
<dbReference type="EMBL" id="FZOD01000084">
    <property type="protein sequence ID" value="SNT61476.1"/>
    <property type="molecule type" value="Genomic_DNA"/>
</dbReference>
<organism evidence="3 4">
    <name type="scientific">Streptosporangium subroseum</name>
    <dbReference type="NCBI Taxonomy" id="106412"/>
    <lineage>
        <taxon>Bacteria</taxon>
        <taxon>Bacillati</taxon>
        <taxon>Actinomycetota</taxon>
        <taxon>Actinomycetes</taxon>
        <taxon>Streptosporangiales</taxon>
        <taxon>Streptosporangiaceae</taxon>
        <taxon>Streptosporangium</taxon>
    </lineage>
</organism>
<name>A0A239P312_9ACTN</name>
<keyword evidence="4" id="KW-1185">Reference proteome</keyword>
<dbReference type="InterPro" id="IPR047057">
    <property type="entry name" value="MerR_fam"/>
</dbReference>
<reference evidence="3 4" key="1">
    <citation type="submission" date="2017-06" db="EMBL/GenBank/DDBJ databases">
        <authorList>
            <person name="Kim H.J."/>
            <person name="Triplett B.A."/>
        </authorList>
    </citation>
    <scope>NUCLEOTIDE SEQUENCE [LARGE SCALE GENOMIC DNA]</scope>
    <source>
        <strain evidence="3 4">CGMCC 4.2132</strain>
    </source>
</reference>
<evidence type="ECO:0000313" key="4">
    <source>
        <dbReference type="Proteomes" id="UP000198282"/>
    </source>
</evidence>